<keyword evidence="3" id="KW-1185">Reference proteome</keyword>
<dbReference type="PANTHER" id="PTHR47691">
    <property type="entry name" value="REGULATOR-RELATED"/>
    <property type="match status" value="1"/>
</dbReference>
<dbReference type="InterPro" id="IPR027417">
    <property type="entry name" value="P-loop_NTPase"/>
</dbReference>
<comment type="caution">
    <text evidence="2">The sequence shown here is derived from an EMBL/GenBank/DDBJ whole genome shotgun (WGS) entry which is preliminary data.</text>
</comment>
<dbReference type="SUPFAM" id="SSF52540">
    <property type="entry name" value="P-loop containing nucleoside triphosphate hydrolases"/>
    <property type="match status" value="1"/>
</dbReference>
<dbReference type="InterPro" id="IPR002182">
    <property type="entry name" value="NB-ARC"/>
</dbReference>
<dbReference type="Proteomes" id="UP001344906">
    <property type="component" value="Unassembled WGS sequence"/>
</dbReference>
<accession>A0ABQ6G222</accession>
<dbReference type="SUPFAM" id="SSF48452">
    <property type="entry name" value="TPR-like"/>
    <property type="match status" value="1"/>
</dbReference>
<evidence type="ECO:0000313" key="2">
    <source>
        <dbReference type="EMBL" id="GLV59299.1"/>
    </source>
</evidence>
<name>A0ABQ6G222_9CHLR</name>
<dbReference type="PRINTS" id="PR00364">
    <property type="entry name" value="DISEASERSIST"/>
</dbReference>
<dbReference type="EMBL" id="BSRI01000002">
    <property type="protein sequence ID" value="GLV59299.1"/>
    <property type="molecule type" value="Genomic_DNA"/>
</dbReference>
<dbReference type="SMART" id="SM00382">
    <property type="entry name" value="AAA"/>
    <property type="match status" value="1"/>
</dbReference>
<sequence>MKQIVKTLADWDAITTRAEAGQLLSIMGLKVEAFSEPEWGSAPLDKLEAEQPQPESGPSAATTTVATSTTSPVHSDYVLPGPTTALIGREYQVELLLDRLLQPAVRLVTLFGMGGVGKTRLALEVAHVLKRDFADGVFFISLTSIREVAFVPATIVQALRLMTATGEGNPDQPGALGPEDILKQFLQNKKLLLILDNVEQIPDIAPFVSDLLQSAQTIKIMVTSRVLLHLYGEYEFDVPPLTICPSPDLVNIETLEQFSAIRLFVERAQSVDPTFRITPRNARTISQICTRLDGLPLAIELAAARVKVLPLADILQWLMTGRGGSILRTSAYNMLQRHQTLQAMLDWSYELQPPLYQTLFRRYGVFVDGWTLEAARAVVLFDNPEATIPDVLEQMEFLIDQSLLKRMRPEEGFAIGETQEPRFYLLETIREYALGQLNAADELAQVQQWHACYYLVLAEKGASSLAGDGQLAAMALFMREQGNLRAALAWATENGESKMALRISSALGHFWEARMQFHSALRWVDALFAMRSDTPSSMHAKLLMGTARLVLWEVGCERSRELAQQALRLYEADGNRVGRAWALFHIGDTWHIQGDYVRAIPYLEESSQLLYEQEDWRNYAFALSRLGALATLQGNIQQARTWLGEAMRLLREYDESGVLTITLVYLGILAFLQGDLPLSSDYLREGMWLARKTGNNYMLAADLLTLGCVLGRLRGPFFTAHICAAAEALYESLNSTVPVAYRPLYFANRDRMQAQVNVETWERWWIEGRNLSMEEICALAEKTSAQN</sequence>
<dbReference type="Gene3D" id="3.40.50.300">
    <property type="entry name" value="P-loop containing nucleotide triphosphate hydrolases"/>
    <property type="match status" value="1"/>
</dbReference>
<organism evidence="2 3">
    <name type="scientific">Dictyobacter halimunensis</name>
    <dbReference type="NCBI Taxonomy" id="3026934"/>
    <lineage>
        <taxon>Bacteria</taxon>
        <taxon>Bacillati</taxon>
        <taxon>Chloroflexota</taxon>
        <taxon>Ktedonobacteria</taxon>
        <taxon>Ktedonobacterales</taxon>
        <taxon>Dictyobacteraceae</taxon>
        <taxon>Dictyobacter</taxon>
    </lineage>
</organism>
<dbReference type="InterPro" id="IPR011990">
    <property type="entry name" value="TPR-like_helical_dom_sf"/>
</dbReference>
<dbReference type="InterPro" id="IPR019734">
    <property type="entry name" value="TPR_rpt"/>
</dbReference>
<dbReference type="SMART" id="SM00028">
    <property type="entry name" value="TPR"/>
    <property type="match status" value="3"/>
</dbReference>
<dbReference type="Pfam" id="PF00931">
    <property type="entry name" value="NB-ARC"/>
    <property type="match status" value="1"/>
</dbReference>
<dbReference type="InterPro" id="IPR041617">
    <property type="entry name" value="TPR_MalT"/>
</dbReference>
<proteinExistence type="predicted"/>
<evidence type="ECO:0000259" key="1">
    <source>
        <dbReference type="SMART" id="SM00382"/>
    </source>
</evidence>
<dbReference type="PANTHER" id="PTHR47691:SF3">
    <property type="entry name" value="HTH-TYPE TRANSCRIPTIONAL REGULATOR RV0890C-RELATED"/>
    <property type="match status" value="1"/>
</dbReference>
<reference evidence="2 3" key="1">
    <citation type="submission" date="2023-02" db="EMBL/GenBank/DDBJ databases">
        <title>Dictyobacter halimunensis sp. nov., a new member of the class Ktedonobacteria from forest soil in a geothermal area.</title>
        <authorList>
            <person name="Rachmania M.K."/>
            <person name="Ningsih F."/>
            <person name="Sakai Y."/>
            <person name="Yabe S."/>
            <person name="Yokota A."/>
            <person name="Sjamsuridzal W."/>
        </authorList>
    </citation>
    <scope>NUCLEOTIDE SEQUENCE [LARGE SCALE GENOMIC DNA]</scope>
    <source>
        <strain evidence="2 3">S3.2.2.5</strain>
    </source>
</reference>
<gene>
    <name evidence="2" type="ORF">KDH_61260</name>
</gene>
<dbReference type="InterPro" id="IPR003593">
    <property type="entry name" value="AAA+_ATPase"/>
</dbReference>
<feature type="domain" description="AAA+ ATPase" evidence="1">
    <location>
        <begin position="104"/>
        <end position="313"/>
    </location>
</feature>
<protein>
    <recommendedName>
        <fullName evidence="1">AAA+ ATPase domain-containing protein</fullName>
    </recommendedName>
</protein>
<dbReference type="RefSeq" id="WP_338255889.1">
    <property type="nucleotide sequence ID" value="NZ_BSRI01000002.1"/>
</dbReference>
<dbReference type="Pfam" id="PF17874">
    <property type="entry name" value="TPR_MalT"/>
    <property type="match status" value="1"/>
</dbReference>
<evidence type="ECO:0000313" key="3">
    <source>
        <dbReference type="Proteomes" id="UP001344906"/>
    </source>
</evidence>
<dbReference type="Gene3D" id="1.25.40.10">
    <property type="entry name" value="Tetratricopeptide repeat domain"/>
    <property type="match status" value="1"/>
</dbReference>